<reference evidence="1" key="2">
    <citation type="journal article" date="2023" name="IMA Fungus">
        <title>Comparative genomic study of the Penicillium genus elucidates a diverse pangenome and 15 lateral gene transfer events.</title>
        <authorList>
            <person name="Petersen C."/>
            <person name="Sorensen T."/>
            <person name="Nielsen M.R."/>
            <person name="Sondergaard T.E."/>
            <person name="Sorensen J.L."/>
            <person name="Fitzpatrick D.A."/>
            <person name="Frisvad J.C."/>
            <person name="Nielsen K.L."/>
        </authorList>
    </citation>
    <scope>NUCLEOTIDE SEQUENCE</scope>
    <source>
        <strain evidence="1">IBT 21917</strain>
    </source>
</reference>
<evidence type="ECO:0000313" key="1">
    <source>
        <dbReference type="EMBL" id="KAJ5180436.1"/>
    </source>
</evidence>
<name>A0A9W9IRI9_9EURO</name>
<proteinExistence type="predicted"/>
<comment type="caution">
    <text evidence="1">The sequence shown here is derived from an EMBL/GenBank/DDBJ whole genome shotgun (WGS) entry which is preliminary data.</text>
</comment>
<dbReference type="EMBL" id="JAPQKO010000002">
    <property type="protein sequence ID" value="KAJ5180436.1"/>
    <property type="molecule type" value="Genomic_DNA"/>
</dbReference>
<accession>A0A9W9IRI9</accession>
<evidence type="ECO:0000313" key="2">
    <source>
        <dbReference type="Proteomes" id="UP001146351"/>
    </source>
</evidence>
<dbReference type="AlphaFoldDB" id="A0A9W9IRI9"/>
<dbReference type="Proteomes" id="UP001146351">
    <property type="component" value="Unassembled WGS sequence"/>
</dbReference>
<keyword evidence="2" id="KW-1185">Reference proteome</keyword>
<reference evidence="1" key="1">
    <citation type="submission" date="2022-11" db="EMBL/GenBank/DDBJ databases">
        <authorList>
            <person name="Petersen C."/>
        </authorList>
    </citation>
    <scope>NUCLEOTIDE SEQUENCE</scope>
    <source>
        <strain evidence="1">IBT 21917</strain>
    </source>
</reference>
<organism evidence="1 2">
    <name type="scientific">Penicillium capsulatum</name>
    <dbReference type="NCBI Taxonomy" id="69766"/>
    <lineage>
        <taxon>Eukaryota</taxon>
        <taxon>Fungi</taxon>
        <taxon>Dikarya</taxon>
        <taxon>Ascomycota</taxon>
        <taxon>Pezizomycotina</taxon>
        <taxon>Eurotiomycetes</taxon>
        <taxon>Eurotiomycetidae</taxon>
        <taxon>Eurotiales</taxon>
        <taxon>Aspergillaceae</taxon>
        <taxon>Penicillium</taxon>
    </lineage>
</organism>
<protein>
    <submittedName>
        <fullName evidence="1">Uncharacterized protein</fullName>
    </submittedName>
</protein>
<sequence>MSQDPIIAVFIGLRSPFLDLPPRFLRHRASHKCEDPAQVSLAPPDANQPPAILFCDPARFLAELPSPSSAGASVLRQLGGEFYTAETRGSCITYHSGPQDIPELSSVLATEQLCSFWCCPRRIVETACAVVDSTGSNGCRLWGRSGDDQSPHRLLKR</sequence>
<gene>
    <name evidence="1" type="ORF">N7492_003646</name>
</gene>